<dbReference type="PANTHER" id="PTHR30246:SF1">
    <property type="entry name" value="2-DEHYDRO-3-DEOXY-6-PHOSPHOGALACTONATE ALDOLASE-RELATED"/>
    <property type="match status" value="1"/>
</dbReference>
<dbReference type="SUPFAM" id="SSF51569">
    <property type="entry name" value="Aldolase"/>
    <property type="match status" value="1"/>
</dbReference>
<sequence length="211" mass="20852">MVLGELAASPVVAILRGGDARATCAVGRTLLGEGVRWLEVTTNSPGWQDALGELAGDGSRVGAGTVRSPQQVDDAAAAGATFVVSPDTDGAVGRRALELGLAWLPGAMTPTEVVAAHRLGATAVKVFPVGSVGGPEYVRAVRAPLDDIPLVPTGGVALGDIPAYLAAGAVAVGLGSPLVGDSLRGGSLEALGERARTAMAGAVASEEVARG</sequence>
<dbReference type="PANTHER" id="PTHR30246">
    <property type="entry name" value="2-KETO-3-DEOXY-6-PHOSPHOGLUCONATE ALDOLASE"/>
    <property type="match status" value="1"/>
</dbReference>
<evidence type="ECO:0000256" key="1">
    <source>
        <dbReference type="ARBA" id="ARBA00004761"/>
    </source>
</evidence>
<comment type="similarity">
    <text evidence="2">Belongs to the KHG/KDPG aldolase family.</text>
</comment>
<keyword evidence="5" id="KW-0119">Carbohydrate metabolism</keyword>
<proteinExistence type="inferred from homology"/>
<dbReference type="Proteomes" id="UP000515976">
    <property type="component" value="Chromosome"/>
</dbReference>
<dbReference type="GO" id="GO:0016829">
    <property type="term" value="F:lyase activity"/>
    <property type="evidence" value="ECO:0007669"/>
    <property type="project" value="UniProtKB-KW"/>
</dbReference>
<dbReference type="InterPro" id="IPR013785">
    <property type="entry name" value="Aldolase_TIM"/>
</dbReference>
<dbReference type="CDD" id="cd00452">
    <property type="entry name" value="KDPG_aldolase"/>
    <property type="match status" value="1"/>
</dbReference>
<reference evidence="6 7" key="1">
    <citation type="submission" date="2020-08" db="EMBL/GenBank/DDBJ databases">
        <title>Genome sequence of Phycicoccus endophyticus JCM 31784T.</title>
        <authorList>
            <person name="Hyun D.-W."/>
            <person name="Bae J.-W."/>
        </authorList>
    </citation>
    <scope>NUCLEOTIDE SEQUENCE [LARGE SCALE GENOMIC DNA]</scope>
    <source>
        <strain evidence="6 7">JCM 31784</strain>
    </source>
</reference>
<keyword evidence="7" id="KW-1185">Reference proteome</keyword>
<evidence type="ECO:0000256" key="2">
    <source>
        <dbReference type="ARBA" id="ARBA00006906"/>
    </source>
</evidence>
<name>A0A7G9R5F2_9MICO</name>
<comment type="subunit">
    <text evidence="3">Homotrimer.</text>
</comment>
<accession>A0A7G9R5F2</accession>
<dbReference type="AlphaFoldDB" id="A0A7G9R5F2"/>
<dbReference type="KEGG" id="pei:H9L10_00460"/>
<dbReference type="EMBL" id="CP060712">
    <property type="protein sequence ID" value="QNN50827.1"/>
    <property type="molecule type" value="Genomic_DNA"/>
</dbReference>
<evidence type="ECO:0000256" key="5">
    <source>
        <dbReference type="ARBA" id="ARBA00023277"/>
    </source>
</evidence>
<evidence type="ECO:0000313" key="6">
    <source>
        <dbReference type="EMBL" id="QNN50827.1"/>
    </source>
</evidence>
<organism evidence="6 7">
    <name type="scientific">Phycicoccus endophyticus</name>
    <dbReference type="NCBI Taxonomy" id="1690220"/>
    <lineage>
        <taxon>Bacteria</taxon>
        <taxon>Bacillati</taxon>
        <taxon>Actinomycetota</taxon>
        <taxon>Actinomycetes</taxon>
        <taxon>Micrococcales</taxon>
        <taxon>Intrasporangiaceae</taxon>
        <taxon>Phycicoccus</taxon>
    </lineage>
</organism>
<dbReference type="Gene3D" id="3.20.20.70">
    <property type="entry name" value="Aldolase class I"/>
    <property type="match status" value="1"/>
</dbReference>
<evidence type="ECO:0000313" key="7">
    <source>
        <dbReference type="Proteomes" id="UP000515976"/>
    </source>
</evidence>
<protein>
    <submittedName>
        <fullName evidence="6">Bifunctional 4-hydroxy-2-oxoglutarate aldolase/2-dehydro-3-deoxy-phosphogluconate aldolase</fullName>
    </submittedName>
</protein>
<comment type="pathway">
    <text evidence="1">Carbohydrate acid metabolism.</text>
</comment>
<evidence type="ECO:0000256" key="4">
    <source>
        <dbReference type="ARBA" id="ARBA00023239"/>
    </source>
</evidence>
<gene>
    <name evidence="6" type="ORF">H9L10_00460</name>
</gene>
<dbReference type="Pfam" id="PF01081">
    <property type="entry name" value="Aldolase"/>
    <property type="match status" value="1"/>
</dbReference>
<keyword evidence="4" id="KW-0456">Lyase</keyword>
<dbReference type="InterPro" id="IPR000887">
    <property type="entry name" value="Aldlse_KDPG_KHG"/>
</dbReference>
<evidence type="ECO:0000256" key="3">
    <source>
        <dbReference type="ARBA" id="ARBA00011233"/>
    </source>
</evidence>